<evidence type="ECO:0000313" key="1">
    <source>
        <dbReference type="EMBL" id="ASZ74870.1"/>
    </source>
</evidence>
<organism evidence="1 2">
    <name type="scientific">Rhodococcus phage Trina</name>
    <dbReference type="NCBI Taxonomy" id="2027905"/>
    <lineage>
        <taxon>Viruses</taxon>
        <taxon>Duplodnaviria</taxon>
        <taxon>Heunggongvirae</taxon>
        <taxon>Uroviricota</taxon>
        <taxon>Caudoviricetes</taxon>
        <taxon>Trinavirus</taxon>
        <taxon>Trinavirus trina</taxon>
    </lineage>
</organism>
<keyword evidence="2" id="KW-1185">Reference proteome</keyword>
<name>A0A2D1A6I2_9CAUD</name>
<sequence>MYPKAYHFAEAVQGQYRAKSYRIKTNLEFNGFKNRSVETGPPT</sequence>
<evidence type="ECO:0000313" key="2">
    <source>
        <dbReference type="Proteomes" id="UP000231419"/>
    </source>
</evidence>
<protein>
    <submittedName>
        <fullName evidence="1">Uncharacterized protein</fullName>
    </submittedName>
</protein>
<dbReference type="Proteomes" id="UP000231419">
    <property type="component" value="Segment"/>
</dbReference>
<accession>A0A2D1A6I2</accession>
<dbReference type="EMBL" id="MF668286">
    <property type="protein sequence ID" value="ASZ74870.1"/>
    <property type="molecule type" value="Genomic_DNA"/>
</dbReference>
<proteinExistence type="predicted"/>
<gene>
    <name evidence="1" type="ORF">SEA_TRINA_54</name>
</gene>
<reference evidence="2" key="1">
    <citation type="submission" date="2017-08" db="EMBL/GenBank/DDBJ databases">
        <authorList>
            <person name="de Groot N.N."/>
        </authorList>
    </citation>
    <scope>NUCLEOTIDE SEQUENCE [LARGE SCALE GENOMIC DNA]</scope>
</reference>